<feature type="transmembrane region" description="Helical" evidence="1">
    <location>
        <begin position="15"/>
        <end position="48"/>
    </location>
</feature>
<protein>
    <submittedName>
        <fullName evidence="2">Uncharacterized protein</fullName>
    </submittedName>
</protein>
<dbReference type="STRING" id="666510.ASAC_0194"/>
<keyword evidence="3" id="KW-1185">Reference proteome</keyword>
<feature type="transmembrane region" description="Helical" evidence="1">
    <location>
        <begin position="55"/>
        <end position="78"/>
    </location>
</feature>
<dbReference type="AlphaFoldDB" id="D9PZW3"/>
<dbReference type="InParanoid" id="D9PZW3"/>
<sequence>MNVTPPHSYFMMGYMMYYFSLIPLLAPHMAVGVIIGLLFIVILVLSLLSRNVVKATLSVIGGIMTLMAGIAGMAFVAGGLSNNALSMIMSVGFAGDIAVVILLLYL</sequence>
<dbReference type="KEGG" id="asc:ASAC_0194"/>
<proteinExistence type="predicted"/>
<accession>D9PZW3</accession>
<keyword evidence="1" id="KW-1133">Transmembrane helix</keyword>
<evidence type="ECO:0000313" key="2">
    <source>
        <dbReference type="EMBL" id="ADL18601.1"/>
    </source>
</evidence>
<reference evidence="2 3" key="1">
    <citation type="journal article" date="2010" name="Appl. Environ. Microbiol.">
        <title>The genome sequence of the crenarchaeon Acidilobus saccharovorans supports a new order, Acidilobales, and suggests an important ecological role in terrestrial acidic hot springs.</title>
        <authorList>
            <person name="Mardanov A.V."/>
            <person name="Svetlitchnyi V.A."/>
            <person name="Beletsky A.V."/>
            <person name="Prokofeva M.I."/>
            <person name="Bonch-Osmolovskaya E.A."/>
            <person name="Ravin N.V."/>
            <person name="Skryabin K.G."/>
        </authorList>
    </citation>
    <scope>NUCLEOTIDE SEQUENCE [LARGE SCALE GENOMIC DNA]</scope>
    <source>
        <strain evidence="3">DSM 16705 / JCM 18335 / VKM B-2471 / 345-15</strain>
    </source>
</reference>
<feature type="transmembrane region" description="Helical" evidence="1">
    <location>
        <begin position="84"/>
        <end position="105"/>
    </location>
</feature>
<evidence type="ECO:0000256" key="1">
    <source>
        <dbReference type="SAM" id="Phobius"/>
    </source>
</evidence>
<gene>
    <name evidence="2" type="ordered locus">ASAC_0194</name>
</gene>
<dbReference type="Proteomes" id="UP000000346">
    <property type="component" value="Chromosome"/>
</dbReference>
<dbReference type="eggNOG" id="arCOG10299">
    <property type="taxonomic scope" value="Archaea"/>
</dbReference>
<organism evidence="2 3">
    <name type="scientific">Acidilobus saccharovorans (strain DSM 16705 / JCM 18335 / VKM B-2471 / 345-15)</name>
    <dbReference type="NCBI Taxonomy" id="666510"/>
    <lineage>
        <taxon>Archaea</taxon>
        <taxon>Thermoproteota</taxon>
        <taxon>Thermoprotei</taxon>
        <taxon>Acidilobales</taxon>
        <taxon>Acidilobaceae</taxon>
        <taxon>Acidilobus</taxon>
    </lineage>
</organism>
<dbReference type="HOGENOM" id="CLU_2216906_0_0_2"/>
<dbReference type="EMBL" id="CP001742">
    <property type="protein sequence ID" value="ADL18601.1"/>
    <property type="molecule type" value="Genomic_DNA"/>
</dbReference>
<evidence type="ECO:0000313" key="3">
    <source>
        <dbReference type="Proteomes" id="UP000000346"/>
    </source>
</evidence>
<keyword evidence="1" id="KW-0472">Membrane</keyword>
<keyword evidence="1" id="KW-0812">Transmembrane</keyword>
<name>D9PZW3_ACIS3</name>